<dbReference type="FunFam" id="3.40.50.2300:FF:000024">
    <property type="entry name" value="Vomeronasal 2, receptor 73"/>
    <property type="match status" value="1"/>
</dbReference>
<dbReference type="Ensembl" id="ENSNNAT00000007396.1">
    <property type="protein sequence ID" value="ENSNNAP00000007048.1"/>
    <property type="gene ID" value="ENSNNAG00000004600.1"/>
</dbReference>
<dbReference type="CDD" id="cd15283">
    <property type="entry name" value="7tmC_V2R_pheromone"/>
    <property type="match status" value="1"/>
</dbReference>
<dbReference type="Gene3D" id="3.40.50.2300">
    <property type="match status" value="2"/>
</dbReference>
<feature type="transmembrane region" description="Helical" evidence="12">
    <location>
        <begin position="538"/>
        <end position="560"/>
    </location>
</feature>
<evidence type="ECO:0000256" key="6">
    <source>
        <dbReference type="ARBA" id="ARBA00022989"/>
    </source>
</evidence>
<evidence type="ECO:0000256" key="11">
    <source>
        <dbReference type="ARBA" id="ARBA00023224"/>
    </source>
</evidence>
<dbReference type="Gene3D" id="2.10.50.30">
    <property type="entry name" value="GPCR, family 3, nine cysteines domain"/>
    <property type="match status" value="1"/>
</dbReference>
<evidence type="ECO:0000256" key="2">
    <source>
        <dbReference type="ARBA" id="ARBA00007242"/>
    </source>
</evidence>
<dbReference type="InterPro" id="IPR023298">
    <property type="entry name" value="ATPase_P-typ_TM_dom_sf"/>
</dbReference>
<dbReference type="InterPro" id="IPR004073">
    <property type="entry name" value="GPCR_3_vmron_rcpt_2"/>
</dbReference>
<dbReference type="InterPro" id="IPR017979">
    <property type="entry name" value="GPCR_3_CS"/>
</dbReference>
<protein>
    <recommendedName>
        <fullName evidence="13">G-protein coupled receptors family 3 profile domain-containing protein</fullName>
    </recommendedName>
</protein>
<dbReference type="Proteomes" id="UP000694559">
    <property type="component" value="Unplaced"/>
</dbReference>
<dbReference type="GO" id="GO:0005886">
    <property type="term" value="C:plasma membrane"/>
    <property type="evidence" value="ECO:0007669"/>
    <property type="project" value="UniProtKB-SubCell"/>
</dbReference>
<dbReference type="PRINTS" id="PR01535">
    <property type="entry name" value="VOMERONASL2R"/>
</dbReference>
<sequence length="803" mass="90939">YQMTECLFFFLKVTLYMWIPDIPCVLGLKLFAVFLQKCMCSDNEFPKNYQHILALAFAVKEINENPQILPNFTLGFHIYDSYDNAQKTYQATMLLLSATERLVPNYLCNIQNKVIAVIGGLDAEISLHVAILLDIYKVPQLIYGSAPVMNDKTPGLSFYQMVPPEDLQHNGIVSLLLHFNWTWIGILIMDNDQGEKFVENMIPLFSKKGICVSFIEQFHKLTDFNGLDGMLKQGAKIYEHVMGSKVNALVFNGESFAMGYLLWLQYIPNIEEVRSKPKGIVWIMTAQMEFSLIPVQRTWDIKIINGALSFTMHSTALPKFRLYAEKQNPFSAKKDGFIKQFWQEVFDCVFPNVVISDVDENICNGKENLVNLPGPFFEMDMTGHSYSIYNAIHAIAHSLHAPSSSRNIERSILDRIGRKFHSDDSWQVILTKYCASLTIYNFTLIIIILLLIIDFCWISNYVIPISVCSESCYPGSSKKLKEGEPFCCYDCIPCPEGRISTENDRNECSRCNDKFYPNKKRDFCIPKSISFLTYEEPLGISLACLANAFSLSTVFVLGVFMKHHNTPIVRANNRDLTYTLLVALLLCFLSALLFIGQPGKFICLLRQTTFGIVFSVAVSSILAKTITVILAFMATKPGSRMRKWVGKKITNSIFVSCSLIQATICTLWLSMNPPFADVDMISVIEEIILQCNEGSVTMFHCVLGYMGFLALISFITAFLARKLPDTFNEAKFITFSMLVFCSVWLTFVPAYLSSKGKYIVAVEIFSILASGAGLLGCIFSPKCYIIVLRPDLNNKEQLMRRKE</sequence>
<evidence type="ECO:0000256" key="7">
    <source>
        <dbReference type="ARBA" id="ARBA00023040"/>
    </source>
</evidence>
<dbReference type="PANTHER" id="PTHR24061">
    <property type="entry name" value="CALCIUM-SENSING RECEPTOR-RELATED"/>
    <property type="match status" value="1"/>
</dbReference>
<accession>A0A8C6VS95</accession>
<dbReference type="InterPro" id="IPR011500">
    <property type="entry name" value="GPCR_3_9-Cys_dom"/>
</dbReference>
<evidence type="ECO:0000256" key="5">
    <source>
        <dbReference type="ARBA" id="ARBA00022729"/>
    </source>
</evidence>
<evidence type="ECO:0000313" key="14">
    <source>
        <dbReference type="Ensembl" id="ENSNNAP00000007048.1"/>
    </source>
</evidence>
<organism evidence="14 15">
    <name type="scientific">Naja naja</name>
    <name type="common">Indian cobra</name>
    <dbReference type="NCBI Taxonomy" id="35670"/>
    <lineage>
        <taxon>Eukaryota</taxon>
        <taxon>Metazoa</taxon>
        <taxon>Chordata</taxon>
        <taxon>Craniata</taxon>
        <taxon>Vertebrata</taxon>
        <taxon>Euteleostomi</taxon>
        <taxon>Lepidosauria</taxon>
        <taxon>Squamata</taxon>
        <taxon>Bifurcata</taxon>
        <taxon>Unidentata</taxon>
        <taxon>Episquamata</taxon>
        <taxon>Toxicofera</taxon>
        <taxon>Serpentes</taxon>
        <taxon>Colubroidea</taxon>
        <taxon>Elapidae</taxon>
        <taxon>Elapinae</taxon>
        <taxon>Naja</taxon>
    </lineage>
</organism>
<keyword evidence="5" id="KW-0732">Signal</keyword>
<reference evidence="14" key="1">
    <citation type="submission" date="2025-08" db="UniProtKB">
        <authorList>
            <consortium name="Ensembl"/>
        </authorList>
    </citation>
    <scope>IDENTIFICATION</scope>
</reference>
<dbReference type="PANTHER" id="PTHR24061:SF599">
    <property type="entry name" value="G-PROTEIN COUPLED RECEPTORS FAMILY 3 PROFILE DOMAIN-CONTAINING PROTEIN"/>
    <property type="match status" value="1"/>
</dbReference>
<keyword evidence="15" id="KW-1185">Reference proteome</keyword>
<dbReference type="Pfam" id="PF01094">
    <property type="entry name" value="ANF_receptor"/>
    <property type="match status" value="1"/>
</dbReference>
<evidence type="ECO:0000256" key="12">
    <source>
        <dbReference type="SAM" id="Phobius"/>
    </source>
</evidence>
<name>A0A8C6VS95_NAJNA</name>
<evidence type="ECO:0000256" key="8">
    <source>
        <dbReference type="ARBA" id="ARBA00023136"/>
    </source>
</evidence>
<dbReference type="Pfam" id="PF07562">
    <property type="entry name" value="NCD3G"/>
    <property type="match status" value="1"/>
</dbReference>
<feature type="transmembrane region" description="Helical" evidence="12">
    <location>
        <begin position="702"/>
        <end position="720"/>
    </location>
</feature>
<evidence type="ECO:0000256" key="3">
    <source>
        <dbReference type="ARBA" id="ARBA00022475"/>
    </source>
</evidence>
<dbReference type="PROSITE" id="PS00981">
    <property type="entry name" value="G_PROTEIN_RECEP_F3_3"/>
    <property type="match status" value="1"/>
</dbReference>
<dbReference type="InterPro" id="IPR028082">
    <property type="entry name" value="Peripla_BP_I"/>
</dbReference>
<evidence type="ECO:0000256" key="10">
    <source>
        <dbReference type="ARBA" id="ARBA00023180"/>
    </source>
</evidence>
<keyword evidence="4 12" id="KW-0812">Transmembrane</keyword>
<dbReference type="Pfam" id="PF00003">
    <property type="entry name" value="7tm_3"/>
    <property type="match status" value="1"/>
</dbReference>
<feature type="transmembrane region" description="Helical" evidence="12">
    <location>
        <begin position="653"/>
        <end position="671"/>
    </location>
</feature>
<dbReference type="PROSITE" id="PS50259">
    <property type="entry name" value="G_PROTEIN_RECEP_F3_4"/>
    <property type="match status" value="1"/>
</dbReference>
<feature type="transmembrane region" description="Helical" evidence="12">
    <location>
        <begin position="15"/>
        <end position="35"/>
    </location>
</feature>
<feature type="transmembrane region" description="Helical" evidence="12">
    <location>
        <begin position="608"/>
        <end position="632"/>
    </location>
</feature>
<dbReference type="GeneTree" id="ENSGT00950000182788"/>
<evidence type="ECO:0000313" key="15">
    <source>
        <dbReference type="Proteomes" id="UP000694559"/>
    </source>
</evidence>
<dbReference type="PRINTS" id="PR00248">
    <property type="entry name" value="GPCRMGR"/>
</dbReference>
<feature type="transmembrane region" description="Helical" evidence="12">
    <location>
        <begin position="732"/>
        <end position="752"/>
    </location>
</feature>
<keyword evidence="6 12" id="KW-1133">Transmembrane helix</keyword>
<feature type="domain" description="G-protein coupled receptors family 3 profile" evidence="13">
    <location>
        <begin position="538"/>
        <end position="802"/>
    </location>
</feature>
<evidence type="ECO:0000259" key="13">
    <source>
        <dbReference type="PROSITE" id="PS50259"/>
    </source>
</evidence>
<reference evidence="14" key="2">
    <citation type="submission" date="2025-09" db="UniProtKB">
        <authorList>
            <consortium name="Ensembl"/>
        </authorList>
    </citation>
    <scope>IDENTIFICATION</scope>
</reference>
<feature type="transmembrane region" description="Helical" evidence="12">
    <location>
        <begin position="576"/>
        <end position="596"/>
    </location>
</feature>
<dbReference type="InterPro" id="IPR017978">
    <property type="entry name" value="GPCR_3_C"/>
</dbReference>
<dbReference type="GO" id="GO:0004930">
    <property type="term" value="F:G protein-coupled receptor activity"/>
    <property type="evidence" value="ECO:0007669"/>
    <property type="project" value="UniProtKB-KW"/>
</dbReference>
<dbReference type="AlphaFoldDB" id="A0A8C6VS95"/>
<feature type="transmembrane region" description="Helical" evidence="12">
    <location>
        <begin position="439"/>
        <end position="463"/>
    </location>
</feature>
<keyword evidence="7" id="KW-0297">G-protein coupled receptor</keyword>
<evidence type="ECO:0000256" key="4">
    <source>
        <dbReference type="ARBA" id="ARBA00022692"/>
    </source>
</evidence>
<evidence type="ECO:0000256" key="1">
    <source>
        <dbReference type="ARBA" id="ARBA00004651"/>
    </source>
</evidence>
<dbReference type="InterPro" id="IPR001828">
    <property type="entry name" value="ANF_lig-bd_rcpt"/>
</dbReference>
<comment type="subcellular location">
    <subcellularLocation>
        <location evidence="1">Cell membrane</location>
        <topology evidence="1">Multi-pass membrane protein</topology>
    </subcellularLocation>
</comment>
<keyword evidence="3" id="KW-1003">Cell membrane</keyword>
<keyword evidence="9" id="KW-0675">Receptor</keyword>
<evidence type="ECO:0000256" key="9">
    <source>
        <dbReference type="ARBA" id="ARBA00023170"/>
    </source>
</evidence>
<dbReference type="InterPro" id="IPR000068">
    <property type="entry name" value="GPCR_3_Ca_sens_rcpt-rel"/>
</dbReference>
<proteinExistence type="inferred from homology"/>
<dbReference type="FunFam" id="2.10.50.30:FF:000002">
    <property type="entry name" value="Vomeronasal 2 receptor, h1"/>
    <property type="match status" value="1"/>
</dbReference>
<keyword evidence="10" id="KW-0325">Glycoprotein</keyword>
<dbReference type="InterPro" id="IPR000337">
    <property type="entry name" value="GPCR_3"/>
</dbReference>
<comment type="similarity">
    <text evidence="2">Belongs to the G-protein coupled receptor 3 family.</text>
</comment>
<dbReference type="SUPFAM" id="SSF81665">
    <property type="entry name" value="Calcium ATPase, transmembrane domain M"/>
    <property type="match status" value="1"/>
</dbReference>
<keyword evidence="11" id="KW-0807">Transducer</keyword>
<keyword evidence="8 12" id="KW-0472">Membrane</keyword>
<dbReference type="InterPro" id="IPR038550">
    <property type="entry name" value="GPCR_3_9-Cys_sf"/>
</dbReference>
<dbReference type="SUPFAM" id="SSF53822">
    <property type="entry name" value="Periplasmic binding protein-like I"/>
    <property type="match status" value="1"/>
</dbReference>
<feature type="transmembrane region" description="Helical" evidence="12">
    <location>
        <begin position="758"/>
        <end position="779"/>
    </location>
</feature>